<feature type="compositionally biased region" description="Acidic residues" evidence="1">
    <location>
        <begin position="70"/>
        <end position="94"/>
    </location>
</feature>
<protein>
    <submittedName>
        <fullName evidence="2">Uncharacterized protein</fullName>
    </submittedName>
</protein>
<keyword evidence="3" id="KW-1185">Reference proteome</keyword>
<organism evidence="2 3">
    <name type="scientific">Lactuca virosa</name>
    <dbReference type="NCBI Taxonomy" id="75947"/>
    <lineage>
        <taxon>Eukaryota</taxon>
        <taxon>Viridiplantae</taxon>
        <taxon>Streptophyta</taxon>
        <taxon>Embryophyta</taxon>
        <taxon>Tracheophyta</taxon>
        <taxon>Spermatophyta</taxon>
        <taxon>Magnoliopsida</taxon>
        <taxon>eudicotyledons</taxon>
        <taxon>Gunneridae</taxon>
        <taxon>Pentapetalae</taxon>
        <taxon>asterids</taxon>
        <taxon>campanulids</taxon>
        <taxon>Asterales</taxon>
        <taxon>Asteraceae</taxon>
        <taxon>Cichorioideae</taxon>
        <taxon>Cichorieae</taxon>
        <taxon>Lactucinae</taxon>
        <taxon>Lactuca</taxon>
    </lineage>
</organism>
<dbReference type="AlphaFoldDB" id="A0AAU9NSE7"/>
<evidence type="ECO:0000256" key="1">
    <source>
        <dbReference type="SAM" id="MobiDB-lite"/>
    </source>
</evidence>
<feature type="compositionally biased region" description="Basic and acidic residues" evidence="1">
    <location>
        <begin position="34"/>
        <end position="44"/>
    </location>
</feature>
<comment type="caution">
    <text evidence="2">The sequence shown here is derived from an EMBL/GenBank/DDBJ whole genome shotgun (WGS) entry which is preliminary data.</text>
</comment>
<evidence type="ECO:0000313" key="2">
    <source>
        <dbReference type="EMBL" id="CAH1440827.1"/>
    </source>
</evidence>
<feature type="region of interest" description="Disordered" evidence="1">
    <location>
        <begin position="69"/>
        <end position="109"/>
    </location>
</feature>
<gene>
    <name evidence="2" type="ORF">LVIROSA_LOCUS26936</name>
</gene>
<reference evidence="2 3" key="1">
    <citation type="submission" date="2022-01" db="EMBL/GenBank/DDBJ databases">
        <authorList>
            <person name="Xiong W."/>
            <person name="Schranz E."/>
        </authorList>
    </citation>
    <scope>NUCLEOTIDE SEQUENCE [LARGE SCALE GENOMIC DNA]</scope>
</reference>
<evidence type="ECO:0000313" key="3">
    <source>
        <dbReference type="Proteomes" id="UP001157418"/>
    </source>
</evidence>
<dbReference type="Proteomes" id="UP001157418">
    <property type="component" value="Unassembled WGS sequence"/>
</dbReference>
<proteinExistence type="predicted"/>
<feature type="region of interest" description="Disordered" evidence="1">
    <location>
        <begin position="1"/>
        <end position="44"/>
    </location>
</feature>
<sequence length="231" mass="26074">MCLLDQEEKEARKLPETSPATPFSSTDSVAVLEKSPRVGGDRSRGGLTLLPAWGPYFPAPPAVGMPILIEDSEPEEDPTEDLEEMEHELEEDPIEDPKDMEQELEEEREPEAYESIGDVTPMKEEEHVASPTPLSYYLGSGIPRNRKHTQKTIPMCGGVKKKNPRMRVHSFPSLTENFHQYHAALVEPALNPMSEASRATQERRMQDPAWITDVVNEWVQDQEGTHRFKVG</sequence>
<feature type="compositionally biased region" description="Polar residues" evidence="1">
    <location>
        <begin position="18"/>
        <end position="28"/>
    </location>
</feature>
<dbReference type="EMBL" id="CAKMRJ010005412">
    <property type="protein sequence ID" value="CAH1440827.1"/>
    <property type="molecule type" value="Genomic_DNA"/>
</dbReference>
<accession>A0AAU9NSE7</accession>
<name>A0AAU9NSE7_9ASTR</name>